<dbReference type="SUPFAM" id="SSF56112">
    <property type="entry name" value="Protein kinase-like (PK-like)"/>
    <property type="match status" value="1"/>
</dbReference>
<dbReference type="PROSITE" id="PS00108">
    <property type="entry name" value="PROTEIN_KINASE_ST"/>
    <property type="match status" value="1"/>
</dbReference>
<dbReference type="GO" id="GO:0005634">
    <property type="term" value="C:nucleus"/>
    <property type="evidence" value="ECO:0007669"/>
    <property type="project" value="TreeGrafter"/>
</dbReference>
<dbReference type="GO" id="GO:0004674">
    <property type="term" value="F:protein serine/threonine kinase activity"/>
    <property type="evidence" value="ECO:0007669"/>
    <property type="project" value="TreeGrafter"/>
</dbReference>
<evidence type="ECO:0000313" key="6">
    <source>
        <dbReference type="Proteomes" id="UP000605846"/>
    </source>
</evidence>
<dbReference type="PANTHER" id="PTHR24346:SF51">
    <property type="entry name" value="PAS DOMAIN-CONTAINING SERINE_THREONINE-PROTEIN KINASE"/>
    <property type="match status" value="1"/>
</dbReference>
<dbReference type="InterPro" id="IPR008271">
    <property type="entry name" value="Ser/Thr_kinase_AS"/>
</dbReference>
<keyword evidence="5" id="KW-0418">Kinase</keyword>
<dbReference type="GO" id="GO:0045719">
    <property type="term" value="P:negative regulation of glycogen biosynthetic process"/>
    <property type="evidence" value="ECO:0007669"/>
    <property type="project" value="TreeGrafter"/>
</dbReference>
<dbReference type="PANTHER" id="PTHR24346">
    <property type="entry name" value="MAP/MICROTUBULE AFFINITY-REGULATING KINASE"/>
    <property type="match status" value="1"/>
</dbReference>
<dbReference type="Proteomes" id="UP000605846">
    <property type="component" value="Unassembled WGS sequence"/>
</dbReference>
<dbReference type="SMART" id="SM00220">
    <property type="entry name" value="S_TKc"/>
    <property type="match status" value="1"/>
</dbReference>
<feature type="domain" description="Protein kinase" evidence="4">
    <location>
        <begin position="180"/>
        <end position="477"/>
    </location>
</feature>
<gene>
    <name evidence="5" type="primary">SAT4_2</name>
    <name evidence="5" type="ORF">EC973_003213</name>
</gene>
<dbReference type="AlphaFoldDB" id="A0A8H7BLN0"/>
<reference evidence="5" key="1">
    <citation type="submission" date="2020-01" db="EMBL/GenBank/DDBJ databases">
        <title>Genome Sequencing of Three Apophysomyces-Like Fungal Strains Confirms a Novel Fungal Genus in the Mucoromycota with divergent Burkholderia-like Endosymbiotic Bacteria.</title>
        <authorList>
            <person name="Stajich J.E."/>
            <person name="Macias A.M."/>
            <person name="Carter-House D."/>
            <person name="Lovett B."/>
            <person name="Kasson L.R."/>
            <person name="Berry K."/>
            <person name="Grigoriev I."/>
            <person name="Chang Y."/>
            <person name="Spatafora J."/>
            <person name="Kasson M.T."/>
        </authorList>
    </citation>
    <scope>NUCLEOTIDE SEQUENCE</scope>
    <source>
        <strain evidence="5">NRRL A-21654</strain>
    </source>
</reference>
<keyword evidence="6" id="KW-1185">Reference proteome</keyword>
<dbReference type="InterPro" id="IPR011009">
    <property type="entry name" value="Kinase-like_dom_sf"/>
</dbReference>
<dbReference type="GO" id="GO:0035556">
    <property type="term" value="P:intracellular signal transduction"/>
    <property type="evidence" value="ECO:0007669"/>
    <property type="project" value="TreeGrafter"/>
</dbReference>
<dbReference type="OrthoDB" id="4062651at2759"/>
<feature type="region of interest" description="Disordered" evidence="3">
    <location>
        <begin position="29"/>
        <end position="136"/>
    </location>
</feature>
<evidence type="ECO:0000313" key="5">
    <source>
        <dbReference type="EMBL" id="KAF7722368.1"/>
    </source>
</evidence>
<proteinExistence type="predicted"/>
<evidence type="ECO:0000259" key="4">
    <source>
        <dbReference type="PROSITE" id="PS50011"/>
    </source>
</evidence>
<dbReference type="InterPro" id="IPR000719">
    <property type="entry name" value="Prot_kinase_dom"/>
</dbReference>
<organism evidence="5 6">
    <name type="scientific">Apophysomyces ossiformis</name>
    <dbReference type="NCBI Taxonomy" id="679940"/>
    <lineage>
        <taxon>Eukaryota</taxon>
        <taxon>Fungi</taxon>
        <taxon>Fungi incertae sedis</taxon>
        <taxon>Mucoromycota</taxon>
        <taxon>Mucoromycotina</taxon>
        <taxon>Mucoromycetes</taxon>
        <taxon>Mucorales</taxon>
        <taxon>Mucorineae</taxon>
        <taxon>Mucoraceae</taxon>
        <taxon>Apophysomyces</taxon>
    </lineage>
</organism>
<dbReference type="GO" id="GO:0005829">
    <property type="term" value="C:cytosol"/>
    <property type="evidence" value="ECO:0007669"/>
    <property type="project" value="TreeGrafter"/>
</dbReference>
<protein>
    <submittedName>
        <fullName evidence="5">Serine/threonine-protein kinase HAL4/sat4</fullName>
    </submittedName>
</protein>
<keyword evidence="2" id="KW-0067">ATP-binding</keyword>
<accession>A0A8H7BLN0</accession>
<keyword evidence="1" id="KW-0547">Nucleotide-binding</keyword>
<dbReference type="Gene3D" id="1.10.510.10">
    <property type="entry name" value="Transferase(Phosphotransferase) domain 1"/>
    <property type="match status" value="1"/>
</dbReference>
<comment type="caution">
    <text evidence="5">The sequence shown here is derived from an EMBL/GenBank/DDBJ whole genome shotgun (WGS) entry which is preliminary data.</text>
</comment>
<sequence>MVSTTAAMRDTCFEEPWVLGSMIERSHSPDNIDPLSECPGLSSSISTRYSNDTRSSSFSSVSTTVNNNSSIQPTSSSNSSRITTTTTTTTTHTQTYRPNLKMTPILLPTQKERRDSNASLRRTSLHSLASSISSSPKRRLSRSLSSLWKRHDQTKDNVCRLADKYGAYVKPGKTSKSMGATSRNNIASGATAVIRLVQDTNGLILAVKEFKKRDKHEDEREYLKRMHNEYCISKTASGHPNVVSTLDLVIDEKDRWCTVMEYCAGGDLFNLLEERPSISTMEQACLFKQLLLGLQHLHVLGIAHRDIKPENLVLTAGGTLKVADFGVADVVQTPFESKPRPCHKWCGSEPFWSPEMWSLETEDSPYDGRALDVWSAAITYFCIRSQRLLFASSFYNGRPVPVPPNAVPGSPAAVSAMAADGGDKEYGRYRDQRQANPLECDVWKGLTEDERTCLAGMLDPDPVSRWTIDQALESNWMQHVEMCDDGALPNGWRHYHCLASK</sequence>
<evidence type="ECO:0000256" key="3">
    <source>
        <dbReference type="SAM" id="MobiDB-lite"/>
    </source>
</evidence>
<evidence type="ECO:0000256" key="1">
    <source>
        <dbReference type="ARBA" id="ARBA00022741"/>
    </source>
</evidence>
<evidence type="ECO:0000256" key="2">
    <source>
        <dbReference type="ARBA" id="ARBA00022840"/>
    </source>
</evidence>
<dbReference type="GO" id="GO:0005524">
    <property type="term" value="F:ATP binding"/>
    <property type="evidence" value="ECO:0007669"/>
    <property type="project" value="UniProtKB-KW"/>
</dbReference>
<dbReference type="PROSITE" id="PS50011">
    <property type="entry name" value="PROTEIN_KINASE_DOM"/>
    <property type="match status" value="1"/>
</dbReference>
<feature type="compositionally biased region" description="Low complexity" evidence="3">
    <location>
        <begin position="50"/>
        <end position="95"/>
    </location>
</feature>
<keyword evidence="5" id="KW-0808">Transferase</keyword>
<feature type="compositionally biased region" description="Low complexity" evidence="3">
    <location>
        <begin position="125"/>
        <end position="135"/>
    </location>
</feature>
<dbReference type="Pfam" id="PF00069">
    <property type="entry name" value="Pkinase"/>
    <property type="match status" value="1"/>
</dbReference>
<dbReference type="EMBL" id="JABAYA010000199">
    <property type="protein sequence ID" value="KAF7722368.1"/>
    <property type="molecule type" value="Genomic_DNA"/>
</dbReference>
<name>A0A8H7BLN0_9FUNG</name>